<dbReference type="Proteomes" id="UP000282106">
    <property type="component" value="Unassembled WGS sequence"/>
</dbReference>
<dbReference type="Pfam" id="PF13302">
    <property type="entry name" value="Acetyltransf_3"/>
    <property type="match status" value="1"/>
</dbReference>
<dbReference type="RefSeq" id="WP_123212079.1">
    <property type="nucleotide sequence ID" value="NZ_RJVO01000005.1"/>
</dbReference>
<reference evidence="2 3" key="1">
    <citation type="submission" date="2018-10" db="EMBL/GenBank/DDBJ databases">
        <authorList>
            <person name="Chen W.-M."/>
        </authorList>
    </citation>
    <scope>NUCLEOTIDE SEQUENCE [LARGE SCALE GENOMIC DNA]</scope>
    <source>
        <strain evidence="2 3">THS-13</strain>
    </source>
</reference>
<evidence type="ECO:0000313" key="2">
    <source>
        <dbReference type="EMBL" id="ROH89057.1"/>
    </source>
</evidence>
<dbReference type="EMBL" id="RJVO01000005">
    <property type="protein sequence ID" value="ROH89057.1"/>
    <property type="molecule type" value="Genomic_DNA"/>
</dbReference>
<organism evidence="2 3">
    <name type="scientific">Stagnimonas aquatica</name>
    <dbReference type="NCBI Taxonomy" id="2689987"/>
    <lineage>
        <taxon>Bacteria</taxon>
        <taxon>Pseudomonadati</taxon>
        <taxon>Pseudomonadota</taxon>
        <taxon>Gammaproteobacteria</taxon>
        <taxon>Nevskiales</taxon>
        <taxon>Nevskiaceae</taxon>
        <taxon>Stagnimonas</taxon>
    </lineage>
</organism>
<evidence type="ECO:0000313" key="3">
    <source>
        <dbReference type="Proteomes" id="UP000282106"/>
    </source>
</evidence>
<name>A0A3N0V8D1_9GAMM</name>
<comment type="caution">
    <text evidence="2">The sequence shown here is derived from an EMBL/GenBank/DDBJ whole genome shotgun (WGS) entry which is preliminary data.</text>
</comment>
<dbReference type="PROSITE" id="PS51186">
    <property type="entry name" value="GNAT"/>
    <property type="match status" value="1"/>
</dbReference>
<sequence length="176" mass="19748">MSETASAIAETRRLRLRPLRLDDAAFILRLVNEPGWLRYIGDKQVHTLDAARDYLRNGPLAMYAREGFGLWLLERLDDGLPLGLCGLIKRDSLPDPDIGFALLSEYEGQGYAREAAEATLALARTRYRLARVLAITSLENPRSIGLLQALGFAYLRQLELGTTTAPNPVRLFCREF</sequence>
<accession>A0A3N0V8D1</accession>
<dbReference type="PANTHER" id="PTHR43792">
    <property type="entry name" value="GNAT FAMILY, PUTATIVE (AFU_ORTHOLOGUE AFUA_3G00765)-RELATED-RELATED"/>
    <property type="match status" value="1"/>
</dbReference>
<protein>
    <submittedName>
        <fullName evidence="2">N-acetyltransferase</fullName>
    </submittedName>
</protein>
<dbReference type="InterPro" id="IPR051531">
    <property type="entry name" value="N-acetyltransferase"/>
</dbReference>
<gene>
    <name evidence="2" type="ORF">ED208_11635</name>
</gene>
<keyword evidence="3" id="KW-1185">Reference proteome</keyword>
<dbReference type="InterPro" id="IPR000182">
    <property type="entry name" value="GNAT_dom"/>
</dbReference>
<dbReference type="InterPro" id="IPR016181">
    <property type="entry name" value="Acyl_CoA_acyltransferase"/>
</dbReference>
<dbReference type="SUPFAM" id="SSF55729">
    <property type="entry name" value="Acyl-CoA N-acyltransferases (Nat)"/>
    <property type="match status" value="1"/>
</dbReference>
<keyword evidence="2" id="KW-0808">Transferase</keyword>
<feature type="domain" description="N-acetyltransferase" evidence="1">
    <location>
        <begin position="14"/>
        <end position="174"/>
    </location>
</feature>
<dbReference type="Gene3D" id="3.40.630.30">
    <property type="match status" value="1"/>
</dbReference>
<dbReference type="GO" id="GO:0016747">
    <property type="term" value="F:acyltransferase activity, transferring groups other than amino-acyl groups"/>
    <property type="evidence" value="ECO:0007669"/>
    <property type="project" value="InterPro"/>
</dbReference>
<dbReference type="InParanoid" id="A0A3N0V8D1"/>
<proteinExistence type="predicted"/>
<evidence type="ECO:0000259" key="1">
    <source>
        <dbReference type="PROSITE" id="PS51186"/>
    </source>
</evidence>
<dbReference type="AlphaFoldDB" id="A0A3N0V8D1"/>
<dbReference type="PANTHER" id="PTHR43792:SF1">
    <property type="entry name" value="N-ACETYLTRANSFERASE DOMAIN-CONTAINING PROTEIN"/>
    <property type="match status" value="1"/>
</dbReference>